<dbReference type="Proteomes" id="UP000019681">
    <property type="component" value="Unassembled WGS sequence"/>
</dbReference>
<dbReference type="OrthoDB" id="1956618at2"/>
<dbReference type="RefSeq" id="WP_161633583.1">
    <property type="nucleotide sequence ID" value="NZ_AZQP01000007.1"/>
</dbReference>
<evidence type="ECO:0000313" key="1">
    <source>
        <dbReference type="EMBL" id="EYE89244.1"/>
    </source>
</evidence>
<comment type="caution">
    <text evidence="1">The sequence shown here is derived from an EMBL/GenBank/DDBJ whole genome shotgun (WGS) entry which is preliminary data.</text>
</comment>
<protein>
    <submittedName>
        <fullName evidence="1">Uncharacterized protein</fullName>
    </submittedName>
</protein>
<sequence>MTRKSKKGIVGKANPTPSVRYNVGPGVDFVEENLRYGNEIKTAVENIKEDKGLK</sequence>
<gene>
    <name evidence="1" type="ORF">Q428_03605</name>
</gene>
<accession>A0A017RXW1</accession>
<keyword evidence="2" id="KW-1185">Reference proteome</keyword>
<organism evidence="1 2">
    <name type="scientific">Fervidicella metallireducens AeB</name>
    <dbReference type="NCBI Taxonomy" id="1403537"/>
    <lineage>
        <taxon>Bacteria</taxon>
        <taxon>Bacillati</taxon>
        <taxon>Bacillota</taxon>
        <taxon>Clostridia</taxon>
        <taxon>Eubacteriales</taxon>
        <taxon>Clostridiaceae</taxon>
        <taxon>Fervidicella</taxon>
    </lineage>
</organism>
<dbReference type="AlphaFoldDB" id="A0A017RXW1"/>
<reference evidence="1 2" key="1">
    <citation type="journal article" date="2014" name="Genome Announc.">
        <title>Draft Genome Sequence of Fervidicella metallireducens Strain AeBT, an Iron-Reducing Thermoanaerobe from the Great Artesian Basin.</title>
        <authorList>
            <person name="Patel B.K."/>
        </authorList>
    </citation>
    <scope>NUCLEOTIDE SEQUENCE [LARGE SCALE GENOMIC DNA]</scope>
    <source>
        <strain evidence="1 2">AeB</strain>
    </source>
</reference>
<name>A0A017RXW1_9CLOT</name>
<evidence type="ECO:0000313" key="2">
    <source>
        <dbReference type="Proteomes" id="UP000019681"/>
    </source>
</evidence>
<dbReference type="EMBL" id="AZQP01000007">
    <property type="protein sequence ID" value="EYE89244.1"/>
    <property type="molecule type" value="Genomic_DNA"/>
</dbReference>
<proteinExistence type="predicted"/>